<dbReference type="GO" id="GO:0016301">
    <property type="term" value="F:kinase activity"/>
    <property type="evidence" value="ECO:0007669"/>
    <property type="project" value="UniProtKB-KW"/>
</dbReference>
<dbReference type="PANTHER" id="PTHR18964:SF149">
    <property type="entry name" value="BIFUNCTIONAL UDP-N-ACETYLGLUCOSAMINE 2-EPIMERASE_N-ACETYLMANNOSAMINE KINASE"/>
    <property type="match status" value="1"/>
</dbReference>
<dbReference type="SUPFAM" id="SSF46785">
    <property type="entry name" value="Winged helix' DNA-binding domain"/>
    <property type="match status" value="1"/>
</dbReference>
<proteinExistence type="inferred from homology"/>
<dbReference type="Pfam" id="PF09339">
    <property type="entry name" value="HTH_IclR"/>
    <property type="match status" value="1"/>
</dbReference>
<keyword evidence="5" id="KW-0808">Transferase</keyword>
<keyword evidence="3" id="KW-0119">Carbohydrate metabolism</keyword>
<comment type="caution">
    <text evidence="5">The sequence shown here is derived from an EMBL/GenBank/DDBJ whole genome shotgun (WGS) entry which is preliminary data.</text>
</comment>
<comment type="similarity">
    <text evidence="2">Belongs to the ROK (NagC/XylR) family.</text>
</comment>
<comment type="function">
    <text evidence="1">Transcriptional repressor of xylose-utilizing enzymes.</text>
</comment>
<dbReference type="InterPro" id="IPR000600">
    <property type="entry name" value="ROK"/>
</dbReference>
<dbReference type="Proteomes" id="UP000245845">
    <property type="component" value="Unassembled WGS sequence"/>
</dbReference>
<dbReference type="InterPro" id="IPR036390">
    <property type="entry name" value="WH_DNA-bd_sf"/>
</dbReference>
<evidence type="ECO:0000313" key="6">
    <source>
        <dbReference type="Proteomes" id="UP000245845"/>
    </source>
</evidence>
<feature type="domain" description="HTH iclR-type" evidence="4">
    <location>
        <begin position="19"/>
        <end position="62"/>
    </location>
</feature>
<dbReference type="GO" id="GO:0003677">
    <property type="term" value="F:DNA binding"/>
    <property type="evidence" value="ECO:0007669"/>
    <property type="project" value="InterPro"/>
</dbReference>
<evidence type="ECO:0000259" key="4">
    <source>
        <dbReference type="Pfam" id="PF09339"/>
    </source>
</evidence>
<dbReference type="InterPro" id="IPR005471">
    <property type="entry name" value="Tscrpt_reg_IclR_N"/>
</dbReference>
<accession>A0A2Y9BHN1</accession>
<dbReference type="GO" id="GO:0042732">
    <property type="term" value="P:D-xylose metabolic process"/>
    <property type="evidence" value="ECO:0007669"/>
    <property type="project" value="UniProtKB-KW"/>
</dbReference>
<dbReference type="PANTHER" id="PTHR18964">
    <property type="entry name" value="ROK (REPRESSOR, ORF, KINASE) FAMILY"/>
    <property type="match status" value="1"/>
</dbReference>
<sequence length="409" mass="45683">MGEKRRAALPSNLRRKNYLSILNIFRTGKALSANDISYQTGISRATVMKAINSFISKGLVESAGKGDSTEIGGKKPELFRFCMNRYLLCIGLWSTEMVVALYDLTNTLIAQKTANYNMKDDVHTFLDTIQRAAENLLNEVNSESELLYGVSLCLGGYLDEETGVLQYSILTPEWGKKVPLRQLLSERFPNAEITVDNVARMSACAAVLDNPEYLDKRVATIYTDIGVSACYINRGHVEHGARSLIGEIGLTAVALNSAKAYESTAPALFSTLINDHTICGEILENKEKLKTSVLSRYQDDLRIDHVFKSAEEGDSFAKETVRKTAWLFSAVLNNMIVNFDPDCVIMQGTYSRAGEWFDQCLREGLECFSRMTSASGLEIIYDQRSLISLQMSGMTKVMSRKFFSSEEWL</sequence>
<dbReference type="EMBL" id="QGDL01000008">
    <property type="protein sequence ID" value="PWJ28579.1"/>
    <property type="molecule type" value="Genomic_DNA"/>
</dbReference>
<dbReference type="Pfam" id="PF00480">
    <property type="entry name" value="ROK"/>
    <property type="match status" value="1"/>
</dbReference>
<gene>
    <name evidence="5" type="ORF">A8806_10894</name>
</gene>
<reference evidence="5 6" key="1">
    <citation type="submission" date="2018-05" db="EMBL/GenBank/DDBJ databases">
        <title>The Hungate 1000. A catalogue of reference genomes from the rumen microbiome.</title>
        <authorList>
            <person name="Kelly W."/>
        </authorList>
    </citation>
    <scope>NUCLEOTIDE SEQUENCE [LARGE SCALE GENOMIC DNA]</scope>
    <source>
        <strain evidence="5 6">NLAE-zl-C242</strain>
    </source>
</reference>
<evidence type="ECO:0000256" key="3">
    <source>
        <dbReference type="ARBA" id="ARBA00022629"/>
    </source>
</evidence>
<evidence type="ECO:0000256" key="1">
    <source>
        <dbReference type="ARBA" id="ARBA00002486"/>
    </source>
</evidence>
<dbReference type="GO" id="GO:0006355">
    <property type="term" value="P:regulation of DNA-templated transcription"/>
    <property type="evidence" value="ECO:0007669"/>
    <property type="project" value="InterPro"/>
</dbReference>
<dbReference type="RefSeq" id="WP_109731761.1">
    <property type="nucleotide sequence ID" value="NZ_BAAACK010000003.1"/>
</dbReference>
<organism evidence="5 6">
    <name type="scientific">Faecalicatena orotica</name>
    <dbReference type="NCBI Taxonomy" id="1544"/>
    <lineage>
        <taxon>Bacteria</taxon>
        <taxon>Bacillati</taxon>
        <taxon>Bacillota</taxon>
        <taxon>Clostridia</taxon>
        <taxon>Lachnospirales</taxon>
        <taxon>Lachnospiraceae</taxon>
        <taxon>Faecalicatena</taxon>
    </lineage>
</organism>
<dbReference type="Gene3D" id="1.10.10.10">
    <property type="entry name" value="Winged helix-like DNA-binding domain superfamily/Winged helix DNA-binding domain"/>
    <property type="match status" value="1"/>
</dbReference>
<dbReference type="OrthoDB" id="9796533at2"/>
<dbReference type="InterPro" id="IPR043129">
    <property type="entry name" value="ATPase_NBD"/>
</dbReference>
<keyword evidence="3" id="KW-0859">Xylose metabolism</keyword>
<evidence type="ECO:0000256" key="2">
    <source>
        <dbReference type="ARBA" id="ARBA00006479"/>
    </source>
</evidence>
<protein>
    <submittedName>
        <fullName evidence="5">Putative NBD/HSP70 family sugar kinase</fullName>
    </submittedName>
</protein>
<evidence type="ECO:0000313" key="5">
    <source>
        <dbReference type="EMBL" id="PWJ28579.1"/>
    </source>
</evidence>
<name>A0A2Y9BHN1_9FIRM</name>
<dbReference type="Gene3D" id="3.30.420.40">
    <property type="match status" value="2"/>
</dbReference>
<dbReference type="InterPro" id="IPR036388">
    <property type="entry name" value="WH-like_DNA-bd_sf"/>
</dbReference>
<dbReference type="SUPFAM" id="SSF53067">
    <property type="entry name" value="Actin-like ATPase domain"/>
    <property type="match status" value="1"/>
</dbReference>
<keyword evidence="6" id="KW-1185">Reference proteome</keyword>
<dbReference type="AlphaFoldDB" id="A0A2Y9BHN1"/>
<keyword evidence="5" id="KW-0418">Kinase</keyword>